<dbReference type="Pfam" id="PF20246">
    <property type="entry name" value="DUF6601"/>
    <property type="match status" value="1"/>
</dbReference>
<dbReference type="OrthoDB" id="5086500at2759"/>
<protein>
    <submittedName>
        <fullName evidence="2">Uncharacterized protein</fullName>
    </submittedName>
</protein>
<dbReference type="EMBL" id="MPGH01000242">
    <property type="protein sequence ID" value="OLN81753.1"/>
    <property type="molecule type" value="Genomic_DNA"/>
</dbReference>
<reference evidence="2 3" key="1">
    <citation type="submission" date="2016-11" db="EMBL/GenBank/DDBJ databases">
        <title>Draft Genome Assembly of Colletotrichum chlorophyti a pathogen of herbaceous plants.</title>
        <authorList>
            <person name="Gan P."/>
            <person name="Narusaka M."/>
            <person name="Tsushima A."/>
            <person name="Narusaka Y."/>
            <person name="Takano Y."/>
            <person name="Shirasu K."/>
        </authorList>
    </citation>
    <scope>NUCLEOTIDE SEQUENCE [LARGE SCALE GENOMIC DNA]</scope>
    <source>
        <strain evidence="2 3">NTL11</strain>
    </source>
</reference>
<keyword evidence="1" id="KW-0812">Transmembrane</keyword>
<dbReference type="Proteomes" id="UP000186583">
    <property type="component" value="Unassembled WGS sequence"/>
</dbReference>
<accession>A0A1Q8RC71</accession>
<evidence type="ECO:0000256" key="1">
    <source>
        <dbReference type="SAM" id="Phobius"/>
    </source>
</evidence>
<keyword evidence="3" id="KW-1185">Reference proteome</keyword>
<keyword evidence="1" id="KW-0472">Membrane</keyword>
<proteinExistence type="predicted"/>
<feature type="transmembrane region" description="Helical" evidence="1">
    <location>
        <begin position="219"/>
        <end position="241"/>
    </location>
</feature>
<dbReference type="PANTHER" id="PTHR34414:SF1">
    <property type="entry name" value="SUBTILISIN-LIKE SERINE PROTEASE"/>
    <property type="match status" value="1"/>
</dbReference>
<gene>
    <name evidence="2" type="ORF">CCHL11_06943</name>
</gene>
<dbReference type="InterPro" id="IPR046536">
    <property type="entry name" value="DUF6601"/>
</dbReference>
<name>A0A1Q8RC71_9PEZI</name>
<keyword evidence="1" id="KW-1133">Transmembrane helix</keyword>
<dbReference type="PANTHER" id="PTHR34414">
    <property type="entry name" value="HET DOMAIN-CONTAINING PROTEIN-RELATED"/>
    <property type="match status" value="1"/>
</dbReference>
<sequence>MSSCTEDTIQLPLLERRQLVQLEGTVPGNPTTTIDDQTAVGAFLIRELSTVRLRHLHWMLFLVSNRNNIRPLHHQLLQGRHIWITEQPDLHLVWYYSRIFIKPVPKCLFSYDFWGKALDKARDVDNHPLSLDALGFLRSYSRLIIHESDFNIAKEHKLLPSFVDWEGWCSFIQGFSDLRDKSVSRRYHYGEIRLTRLNLWHRVIKFSSYQQVHHNYATFFARFGAPYLFVFGAATVVLTALQAGLDAAPEHRGYINIASKFVPLTIALTLAGLCLLPLLFLFFWAKELIQFIICYRPLS</sequence>
<dbReference type="AlphaFoldDB" id="A0A1Q8RC71"/>
<evidence type="ECO:0000313" key="2">
    <source>
        <dbReference type="EMBL" id="OLN81753.1"/>
    </source>
</evidence>
<comment type="caution">
    <text evidence="2">The sequence shown here is derived from an EMBL/GenBank/DDBJ whole genome shotgun (WGS) entry which is preliminary data.</text>
</comment>
<organism evidence="2 3">
    <name type="scientific">Colletotrichum chlorophyti</name>
    <dbReference type="NCBI Taxonomy" id="708187"/>
    <lineage>
        <taxon>Eukaryota</taxon>
        <taxon>Fungi</taxon>
        <taxon>Dikarya</taxon>
        <taxon>Ascomycota</taxon>
        <taxon>Pezizomycotina</taxon>
        <taxon>Sordariomycetes</taxon>
        <taxon>Hypocreomycetidae</taxon>
        <taxon>Glomerellales</taxon>
        <taxon>Glomerellaceae</taxon>
        <taxon>Colletotrichum</taxon>
    </lineage>
</organism>
<evidence type="ECO:0000313" key="3">
    <source>
        <dbReference type="Proteomes" id="UP000186583"/>
    </source>
</evidence>
<dbReference type="STRING" id="708187.A0A1Q8RC71"/>
<feature type="transmembrane region" description="Helical" evidence="1">
    <location>
        <begin position="261"/>
        <end position="285"/>
    </location>
</feature>